<organism evidence="2 3">
    <name type="scientific">Pristionchus entomophagus</name>
    <dbReference type="NCBI Taxonomy" id="358040"/>
    <lineage>
        <taxon>Eukaryota</taxon>
        <taxon>Metazoa</taxon>
        <taxon>Ecdysozoa</taxon>
        <taxon>Nematoda</taxon>
        <taxon>Chromadorea</taxon>
        <taxon>Rhabditida</taxon>
        <taxon>Rhabditina</taxon>
        <taxon>Diplogasteromorpha</taxon>
        <taxon>Diplogasteroidea</taxon>
        <taxon>Neodiplogasteridae</taxon>
        <taxon>Pristionchus</taxon>
    </lineage>
</organism>
<dbReference type="EMBL" id="BTSX01000001">
    <property type="protein sequence ID" value="GMS78839.1"/>
    <property type="molecule type" value="Genomic_DNA"/>
</dbReference>
<feature type="non-terminal residue" evidence="2">
    <location>
        <position position="67"/>
    </location>
</feature>
<name>A0AAV5SBY9_9BILA</name>
<reference evidence="2" key="1">
    <citation type="submission" date="2023-10" db="EMBL/GenBank/DDBJ databases">
        <title>Genome assembly of Pristionchus species.</title>
        <authorList>
            <person name="Yoshida K."/>
            <person name="Sommer R.J."/>
        </authorList>
    </citation>
    <scope>NUCLEOTIDE SEQUENCE</scope>
    <source>
        <strain evidence="2">RS0144</strain>
    </source>
</reference>
<proteinExistence type="predicted"/>
<comment type="caution">
    <text evidence="2">The sequence shown here is derived from an EMBL/GenBank/DDBJ whole genome shotgun (WGS) entry which is preliminary data.</text>
</comment>
<gene>
    <name evidence="2" type="ORF">PENTCL1PPCAC_1014</name>
</gene>
<sequence length="67" mass="6999">DMDYFSEAGGGPPKITSSDPTLQRDLDALGHSTTSASKGMPRVESTPLVLDTTLSSARAGANSDPRY</sequence>
<dbReference type="AlphaFoldDB" id="A0AAV5SBY9"/>
<accession>A0AAV5SBY9</accession>
<evidence type="ECO:0000313" key="3">
    <source>
        <dbReference type="Proteomes" id="UP001432027"/>
    </source>
</evidence>
<feature type="region of interest" description="Disordered" evidence="1">
    <location>
        <begin position="1"/>
        <end position="67"/>
    </location>
</feature>
<dbReference type="Proteomes" id="UP001432027">
    <property type="component" value="Unassembled WGS sequence"/>
</dbReference>
<feature type="non-terminal residue" evidence="2">
    <location>
        <position position="1"/>
    </location>
</feature>
<keyword evidence="3" id="KW-1185">Reference proteome</keyword>
<protein>
    <submittedName>
        <fullName evidence="2">Uncharacterized protein</fullName>
    </submittedName>
</protein>
<evidence type="ECO:0000313" key="2">
    <source>
        <dbReference type="EMBL" id="GMS78839.1"/>
    </source>
</evidence>
<evidence type="ECO:0000256" key="1">
    <source>
        <dbReference type="SAM" id="MobiDB-lite"/>
    </source>
</evidence>